<evidence type="ECO:0000259" key="10">
    <source>
        <dbReference type="PROSITE" id="PS51012"/>
    </source>
</evidence>
<keyword evidence="5" id="KW-0997">Cell inner membrane</keyword>
<evidence type="ECO:0000256" key="9">
    <source>
        <dbReference type="RuleBase" id="RU361157"/>
    </source>
</evidence>
<comment type="caution">
    <text evidence="11">The sequence shown here is derived from an EMBL/GenBank/DDBJ whole genome shotgun (WGS) entry which is preliminary data.</text>
</comment>
<dbReference type="GO" id="GO:0005886">
    <property type="term" value="C:plasma membrane"/>
    <property type="evidence" value="ECO:0007669"/>
    <property type="project" value="UniProtKB-SubCell"/>
</dbReference>
<dbReference type="GO" id="GO:0140359">
    <property type="term" value="F:ABC-type transporter activity"/>
    <property type="evidence" value="ECO:0007669"/>
    <property type="project" value="InterPro"/>
</dbReference>
<organism evidence="11 12">
    <name type="scientific">Arthrobacter oryzae</name>
    <dbReference type="NCBI Taxonomy" id="409290"/>
    <lineage>
        <taxon>Bacteria</taxon>
        <taxon>Bacillati</taxon>
        <taxon>Actinomycetota</taxon>
        <taxon>Actinomycetes</taxon>
        <taxon>Micrococcales</taxon>
        <taxon>Micrococcaceae</taxon>
        <taxon>Arthrobacter</taxon>
    </lineage>
</organism>
<feature type="transmembrane region" description="Helical" evidence="9">
    <location>
        <begin position="174"/>
        <end position="197"/>
    </location>
</feature>
<feature type="transmembrane region" description="Helical" evidence="9">
    <location>
        <begin position="267"/>
        <end position="286"/>
    </location>
</feature>
<evidence type="ECO:0000256" key="7">
    <source>
        <dbReference type="ARBA" id="ARBA00022989"/>
    </source>
</evidence>
<dbReference type="RefSeq" id="WP_244208414.1">
    <property type="nucleotide sequence ID" value="NZ_RBIR01000006.1"/>
</dbReference>
<evidence type="ECO:0000256" key="8">
    <source>
        <dbReference type="ARBA" id="ARBA00023136"/>
    </source>
</evidence>
<dbReference type="EMBL" id="RBIR01000006">
    <property type="protein sequence ID" value="RKR18679.1"/>
    <property type="molecule type" value="Genomic_DNA"/>
</dbReference>
<feature type="transmembrane region" description="Helical" evidence="9">
    <location>
        <begin position="209"/>
        <end position="227"/>
    </location>
</feature>
<dbReference type="Proteomes" id="UP000276055">
    <property type="component" value="Unassembled WGS sequence"/>
</dbReference>
<keyword evidence="8 9" id="KW-0472">Membrane</keyword>
<evidence type="ECO:0000256" key="3">
    <source>
        <dbReference type="ARBA" id="ARBA00022448"/>
    </source>
</evidence>
<keyword evidence="3 9" id="KW-0813">Transport</keyword>
<dbReference type="GO" id="GO:0015920">
    <property type="term" value="P:lipopolysaccharide transport"/>
    <property type="evidence" value="ECO:0007669"/>
    <property type="project" value="TreeGrafter"/>
</dbReference>
<comment type="similarity">
    <text evidence="2 9">Belongs to the ABC-2 integral membrane protein family.</text>
</comment>
<feature type="transmembrane region" description="Helical" evidence="9">
    <location>
        <begin position="97"/>
        <end position="119"/>
    </location>
</feature>
<name>A0A495EPW2_9MICC</name>
<feature type="transmembrane region" description="Helical" evidence="9">
    <location>
        <begin position="149"/>
        <end position="168"/>
    </location>
</feature>
<evidence type="ECO:0000256" key="4">
    <source>
        <dbReference type="ARBA" id="ARBA00022475"/>
    </source>
</evidence>
<evidence type="ECO:0000256" key="5">
    <source>
        <dbReference type="ARBA" id="ARBA00022519"/>
    </source>
</evidence>
<evidence type="ECO:0000256" key="6">
    <source>
        <dbReference type="ARBA" id="ARBA00022692"/>
    </source>
</evidence>
<comment type="subcellular location">
    <subcellularLocation>
        <location evidence="1">Cell inner membrane</location>
        <topology evidence="1">Multi-pass membrane protein</topology>
    </subcellularLocation>
    <subcellularLocation>
        <location evidence="9">Cell membrane</location>
        <topology evidence="9">Multi-pass membrane protein</topology>
    </subcellularLocation>
</comment>
<feature type="domain" description="ABC transmembrane type-2" evidence="10">
    <location>
        <begin position="64"/>
        <end position="288"/>
    </location>
</feature>
<dbReference type="PANTHER" id="PTHR30413">
    <property type="entry name" value="INNER MEMBRANE TRANSPORT PERMEASE"/>
    <property type="match status" value="1"/>
</dbReference>
<dbReference type="Pfam" id="PF01061">
    <property type="entry name" value="ABC2_membrane"/>
    <property type="match status" value="1"/>
</dbReference>
<keyword evidence="4 9" id="KW-1003">Cell membrane</keyword>
<dbReference type="PROSITE" id="PS51012">
    <property type="entry name" value="ABC_TM2"/>
    <property type="match status" value="1"/>
</dbReference>
<sequence length="295" mass="33140">MLVETASMPAPAGVQAVSVDLRRLSRVGSRPAFLDYLVQLWDFREFIFYDARARVRSGTRRDRLGSAWLLLNPVFNGLTYYIIFGILLQTSGGIENYIGYLVTGIFVFQFSAGAITSVARSIQANRTMIQAFNFPRAALPIGANLREELSGVPLIIAMLLIVVVLPPAEFIGPLWLLVIPALLLMSIFNLGVGLTLARVISRVNDVSHLLPFVIRLWMYGSAIFYSYERFIKHPALLEIIKLNPLFNVIDIVRDCVLYNRIPEWHSWAALAVFALGSLIVGLVFFWQGEENYGRD</sequence>
<dbReference type="AlphaFoldDB" id="A0A495EPW2"/>
<dbReference type="PANTHER" id="PTHR30413:SF8">
    <property type="entry name" value="TRANSPORT PERMEASE PROTEIN"/>
    <property type="match status" value="1"/>
</dbReference>
<evidence type="ECO:0000256" key="2">
    <source>
        <dbReference type="ARBA" id="ARBA00007783"/>
    </source>
</evidence>
<accession>A0A495EPW2</accession>
<evidence type="ECO:0000313" key="12">
    <source>
        <dbReference type="Proteomes" id="UP000276055"/>
    </source>
</evidence>
<protein>
    <recommendedName>
        <fullName evidence="9">Transport permease protein</fullName>
    </recommendedName>
</protein>
<gene>
    <name evidence="11" type="ORF">C8D78_2880</name>
</gene>
<dbReference type="InterPro" id="IPR047817">
    <property type="entry name" value="ABC2_TM_bact-type"/>
</dbReference>
<evidence type="ECO:0000313" key="11">
    <source>
        <dbReference type="EMBL" id="RKR18679.1"/>
    </source>
</evidence>
<evidence type="ECO:0000256" key="1">
    <source>
        <dbReference type="ARBA" id="ARBA00004429"/>
    </source>
</evidence>
<proteinExistence type="inferred from homology"/>
<keyword evidence="7 9" id="KW-1133">Transmembrane helix</keyword>
<feature type="transmembrane region" description="Helical" evidence="9">
    <location>
        <begin position="69"/>
        <end position="91"/>
    </location>
</feature>
<keyword evidence="6 9" id="KW-0812">Transmembrane</keyword>
<reference evidence="11 12" key="1">
    <citation type="submission" date="2018-10" db="EMBL/GenBank/DDBJ databases">
        <title>Genomic Encyclopedia of Type Strains, Phase IV (KMG-IV): sequencing the most valuable type-strain genomes for metagenomic binning, comparative biology and taxonomic classification.</title>
        <authorList>
            <person name="Goeker M."/>
        </authorList>
    </citation>
    <scope>NUCLEOTIDE SEQUENCE [LARGE SCALE GENOMIC DNA]</scope>
    <source>
        <strain evidence="11 12">DSM 25586</strain>
    </source>
</reference>
<dbReference type="InterPro" id="IPR013525">
    <property type="entry name" value="ABC2_TM"/>
</dbReference>